<evidence type="ECO:0000313" key="3">
    <source>
        <dbReference type="Proteomes" id="UP000235965"/>
    </source>
</evidence>
<dbReference type="GO" id="GO:0005891">
    <property type="term" value="C:voltage-gated calcium channel complex"/>
    <property type="evidence" value="ECO:0007669"/>
    <property type="project" value="TreeGrafter"/>
</dbReference>
<gene>
    <name evidence="2" type="ORF">B7P43_G10508</name>
</gene>
<dbReference type="InterPro" id="IPR051173">
    <property type="entry name" value="Ca_channel_alpha-2/delta"/>
</dbReference>
<dbReference type="EMBL" id="NEVH01024950">
    <property type="protein sequence ID" value="PNF16357.1"/>
    <property type="molecule type" value="Genomic_DNA"/>
</dbReference>
<organism evidence="2 3">
    <name type="scientific">Cryptotermes secundus</name>
    <dbReference type="NCBI Taxonomy" id="105785"/>
    <lineage>
        <taxon>Eukaryota</taxon>
        <taxon>Metazoa</taxon>
        <taxon>Ecdysozoa</taxon>
        <taxon>Arthropoda</taxon>
        <taxon>Hexapoda</taxon>
        <taxon>Insecta</taxon>
        <taxon>Pterygota</taxon>
        <taxon>Neoptera</taxon>
        <taxon>Polyneoptera</taxon>
        <taxon>Dictyoptera</taxon>
        <taxon>Blattodea</taxon>
        <taxon>Blattoidea</taxon>
        <taxon>Termitoidae</taxon>
        <taxon>Kalotermitidae</taxon>
        <taxon>Cryptotermitinae</taxon>
        <taxon>Cryptotermes</taxon>
    </lineage>
</organism>
<comment type="caution">
    <text evidence="2">The sequence shown here is derived from an EMBL/GenBank/DDBJ whole genome shotgun (WGS) entry which is preliminary data.</text>
</comment>
<feature type="domain" description="Voltage-dependent calcium channel alpha-2/delta subunit conserved region" evidence="1">
    <location>
        <begin position="357"/>
        <end position="629"/>
    </location>
</feature>
<dbReference type="Pfam" id="PF08473">
    <property type="entry name" value="VGCC_alpha2"/>
    <property type="match status" value="1"/>
</dbReference>
<dbReference type="OrthoDB" id="10054666at2759"/>
<evidence type="ECO:0000313" key="2">
    <source>
        <dbReference type="EMBL" id="PNF16357.1"/>
    </source>
</evidence>
<dbReference type="GO" id="GO:0005245">
    <property type="term" value="F:voltage-gated calcium channel activity"/>
    <property type="evidence" value="ECO:0007669"/>
    <property type="project" value="TreeGrafter"/>
</dbReference>
<evidence type="ECO:0000259" key="1">
    <source>
        <dbReference type="Pfam" id="PF08473"/>
    </source>
</evidence>
<dbReference type="PANTHER" id="PTHR10166">
    <property type="entry name" value="VOLTAGE-DEPENDENT CALCIUM CHANNEL SUBUNIT ALPHA-2/DELTA-RELATED"/>
    <property type="match status" value="1"/>
</dbReference>
<name>A0A2J7PJ43_9NEOP</name>
<dbReference type="Gene3D" id="3.30.450.20">
    <property type="entry name" value="PAS domain"/>
    <property type="match status" value="1"/>
</dbReference>
<dbReference type="AlphaFoldDB" id="A0A2J7PJ43"/>
<dbReference type="InterPro" id="IPR013680">
    <property type="entry name" value="VDCC_a2/dsu"/>
</dbReference>
<reference evidence="2 3" key="1">
    <citation type="submission" date="2017-12" db="EMBL/GenBank/DDBJ databases">
        <title>Hemimetabolous genomes reveal molecular basis of termite eusociality.</title>
        <authorList>
            <person name="Harrison M.C."/>
            <person name="Jongepier E."/>
            <person name="Robertson H.M."/>
            <person name="Arning N."/>
            <person name="Bitard-Feildel T."/>
            <person name="Chao H."/>
            <person name="Childers C.P."/>
            <person name="Dinh H."/>
            <person name="Doddapaneni H."/>
            <person name="Dugan S."/>
            <person name="Gowin J."/>
            <person name="Greiner C."/>
            <person name="Han Y."/>
            <person name="Hu H."/>
            <person name="Hughes D.S.T."/>
            <person name="Huylmans A.-K."/>
            <person name="Kemena C."/>
            <person name="Kremer L.P.M."/>
            <person name="Lee S.L."/>
            <person name="Lopez-Ezquerra A."/>
            <person name="Mallet L."/>
            <person name="Monroy-Kuhn J.M."/>
            <person name="Moser A."/>
            <person name="Murali S.C."/>
            <person name="Muzny D.M."/>
            <person name="Otani S."/>
            <person name="Piulachs M.-D."/>
            <person name="Poelchau M."/>
            <person name="Qu J."/>
            <person name="Schaub F."/>
            <person name="Wada-Katsumata A."/>
            <person name="Worley K.C."/>
            <person name="Xie Q."/>
            <person name="Ylla G."/>
            <person name="Poulsen M."/>
            <person name="Gibbs R.A."/>
            <person name="Schal C."/>
            <person name="Richards S."/>
            <person name="Belles X."/>
            <person name="Korb J."/>
            <person name="Bornberg-Bauer E."/>
        </authorList>
    </citation>
    <scope>NUCLEOTIDE SEQUENCE [LARGE SCALE GENOMIC DNA]</scope>
    <source>
        <tissue evidence="2">Whole body</tissue>
    </source>
</reference>
<dbReference type="InParanoid" id="A0A2J7PJ43"/>
<dbReference type="Proteomes" id="UP000235965">
    <property type="component" value="Unassembled WGS sequence"/>
</dbReference>
<accession>A0A2J7PJ43</accession>
<protein>
    <recommendedName>
        <fullName evidence="1">Voltage-dependent calcium channel alpha-2/delta subunit conserved region domain-containing protein</fullName>
    </recommendedName>
</protein>
<keyword evidence="3" id="KW-1185">Reference proteome</keyword>
<sequence length="802" mass="92429">MARPLVLQGTVHPTVWTPAYADTTDPTLAAWLWDVLYSGKRKRKLSKLTSTKDQYFSQGKEDHIYIRNPNQRSGDADPQLQEYRIMVSIAVPTFDRKLNSYVTNETRFADLLGVAGTDVPIKDMEKLTYNYKSGVNGYAFIVTNNGYILLHPDLRPVFRGILKKNYNSVDLTEVELLDDTNGPRKLSPEIEELRNAMVNHSEGKMLKLRMKFHYDDIRRVALEHKNYYFAPLKRTPFTMGLSLPDKYGMYYIKAGDEVQKSRHENISIISYLQGSSWKIHPDWTYCKYHHQTHTFESPEDEMKHFLEKMRGRDWVWAEQYEYSDKKDETMLMQDSVTFFVDNGTESFDCNRRPTGEDEYYCDRELVQLFVFDARVTKPFFSGEKLTDLEQEIVKLYNVTLKFVSTQSGLTRWLHLQEHTESEEDALDFGDLHTDSIDEPYYRSAVLHYGTDPASYVFSVPFDAGLRDDAVVMASHAIFPRDGGMEAPASVVGLQFQHSALLSRFISITSKKTCPTCYDCASEELDCFVLDNNGYIVLAEDKNLTGRFFGEVEGAVMDSLRTGDAVFKKVSIFDYQGLCLDDKNRTSNSDANFILTPFTHFKLLVQWVFGQLLWLLFDSNLSHLWYGTQASASPFGEAIYYDTYDFDDEMEFPVVDEDKGSGPREKEEVTLVPLPCDQKTSLYLLQYEGLQKYKYTSDDCSRPHLAQRIPHTNLVLVVINSMFETCEKKVMSSPVEIRYNGTDPACQKLFLNDLPRRRLSDCFSENPLEHEVKLCGGCARVKTNIILFVVVWSMLYLGYMLHH</sequence>
<dbReference type="FunFam" id="3.30.450.20:FF:000057">
    <property type="entry name" value="Voltage-dependent calcium channel subunit alpha-2/delta-4"/>
    <property type="match status" value="1"/>
</dbReference>
<dbReference type="PANTHER" id="PTHR10166:SF31">
    <property type="entry name" value="CA[2+] CHANNEL MUSCLE-SPECIFIC ALPHA2_DELTA SUBUNIT, ISOFORM A"/>
    <property type="match status" value="1"/>
</dbReference>
<proteinExistence type="predicted"/>
<dbReference type="STRING" id="105785.A0A2J7PJ43"/>